<dbReference type="Proteomes" id="UP000078546">
    <property type="component" value="Unassembled WGS sequence"/>
</dbReference>
<organism evidence="1 2">
    <name type="scientific">Plasmodium ovale curtisi</name>
    <dbReference type="NCBI Taxonomy" id="864141"/>
    <lineage>
        <taxon>Eukaryota</taxon>
        <taxon>Sar</taxon>
        <taxon>Alveolata</taxon>
        <taxon>Apicomplexa</taxon>
        <taxon>Aconoidasida</taxon>
        <taxon>Haemosporida</taxon>
        <taxon>Plasmodiidae</taxon>
        <taxon>Plasmodium</taxon>
        <taxon>Plasmodium (Plasmodium)</taxon>
    </lineage>
</organism>
<gene>
    <name evidence="1" type="ORF">POVCU1_026780</name>
</gene>
<feature type="non-terminal residue" evidence="1">
    <location>
        <position position="81"/>
    </location>
</feature>
<evidence type="ECO:0000313" key="2">
    <source>
        <dbReference type="Proteomes" id="UP000078546"/>
    </source>
</evidence>
<reference evidence="2" key="1">
    <citation type="submission" date="2016-05" db="EMBL/GenBank/DDBJ databases">
        <authorList>
            <person name="Naeem Raeece"/>
        </authorList>
    </citation>
    <scope>NUCLEOTIDE SEQUENCE [LARGE SCALE GENOMIC DNA]</scope>
</reference>
<dbReference type="AlphaFoldDB" id="A0A1A8WNK0"/>
<dbReference type="EMBL" id="FLQV01000494">
    <property type="protein sequence ID" value="SBS93853.1"/>
    <property type="molecule type" value="Genomic_DNA"/>
</dbReference>
<sequence>MLSLDTRKKKIKKNKINSVVASRPYQGTGEETTVQGWDRIGKDTLDTAAYWSVWEKGNRCSSEKKGEHFFNKGRKWKLLLC</sequence>
<evidence type="ECO:0000313" key="1">
    <source>
        <dbReference type="EMBL" id="SBS93853.1"/>
    </source>
</evidence>
<proteinExistence type="predicted"/>
<name>A0A1A8WNK0_PLAOA</name>
<accession>A0A1A8WNK0</accession>
<protein>
    <submittedName>
        <fullName evidence="1">Uncharacterized protein</fullName>
    </submittedName>
</protein>